<protein>
    <submittedName>
        <fullName evidence="2">Uncharacterized protein</fullName>
    </submittedName>
</protein>
<organism evidence="2 3">
    <name type="scientific">Solanum commersonii</name>
    <name type="common">Commerson's wild potato</name>
    <name type="synonym">Commerson's nightshade</name>
    <dbReference type="NCBI Taxonomy" id="4109"/>
    <lineage>
        <taxon>Eukaryota</taxon>
        <taxon>Viridiplantae</taxon>
        <taxon>Streptophyta</taxon>
        <taxon>Embryophyta</taxon>
        <taxon>Tracheophyta</taxon>
        <taxon>Spermatophyta</taxon>
        <taxon>Magnoliopsida</taxon>
        <taxon>eudicotyledons</taxon>
        <taxon>Gunneridae</taxon>
        <taxon>Pentapetalae</taxon>
        <taxon>asterids</taxon>
        <taxon>lamiids</taxon>
        <taxon>Solanales</taxon>
        <taxon>Solanaceae</taxon>
        <taxon>Solanoideae</taxon>
        <taxon>Solaneae</taxon>
        <taxon>Solanum</taxon>
    </lineage>
</organism>
<proteinExistence type="predicted"/>
<reference evidence="2 3" key="1">
    <citation type="submission" date="2020-09" db="EMBL/GenBank/DDBJ databases">
        <title>De no assembly of potato wild relative species, Solanum commersonii.</title>
        <authorList>
            <person name="Cho K."/>
        </authorList>
    </citation>
    <scope>NUCLEOTIDE SEQUENCE [LARGE SCALE GENOMIC DNA]</scope>
    <source>
        <strain evidence="2">LZ3.2</strain>
        <tissue evidence="2">Leaf</tissue>
    </source>
</reference>
<dbReference type="Proteomes" id="UP000824120">
    <property type="component" value="Chromosome 2"/>
</dbReference>
<evidence type="ECO:0000256" key="1">
    <source>
        <dbReference type="SAM" id="MobiDB-lite"/>
    </source>
</evidence>
<feature type="region of interest" description="Disordered" evidence="1">
    <location>
        <begin position="34"/>
        <end position="57"/>
    </location>
</feature>
<evidence type="ECO:0000313" key="2">
    <source>
        <dbReference type="EMBL" id="KAG5620733.1"/>
    </source>
</evidence>
<evidence type="ECO:0000313" key="3">
    <source>
        <dbReference type="Proteomes" id="UP000824120"/>
    </source>
</evidence>
<gene>
    <name evidence="2" type="ORF">H5410_005951</name>
</gene>
<dbReference type="AlphaFoldDB" id="A0A9J6A808"/>
<sequence>MYEIKQKEKEQKLKLANEIIKFKEKLQLEDELEEIEEKEENNQNNLPEIRIDEINEDDIEQHSETSETYTELLANIDNTKNLEVNTGDIDMDEKPTKRYMELLCKRPANDLFQFKEAKEIDMDEVQRWILSLLKRKSDLRRRALK</sequence>
<name>A0A9J6A808_SOLCO</name>
<keyword evidence="3" id="KW-1185">Reference proteome</keyword>
<dbReference type="EMBL" id="JACXVP010000002">
    <property type="protein sequence ID" value="KAG5620733.1"/>
    <property type="molecule type" value="Genomic_DNA"/>
</dbReference>
<accession>A0A9J6A808</accession>
<comment type="caution">
    <text evidence="2">The sequence shown here is derived from an EMBL/GenBank/DDBJ whole genome shotgun (WGS) entry which is preliminary data.</text>
</comment>